<dbReference type="OrthoDB" id="1910631at2"/>
<reference evidence="1 2" key="1">
    <citation type="submission" date="2019-04" db="EMBL/GenBank/DDBJ databases">
        <title>Salinimonas iocasae sp. nov., a halophilic bacterium isolated from the outer tube casing of tubeworms in Okinawa Trough.</title>
        <authorList>
            <person name="Zhang H."/>
            <person name="Wang H."/>
            <person name="Li C."/>
        </authorList>
    </citation>
    <scope>NUCLEOTIDE SEQUENCE [LARGE SCALE GENOMIC DNA]</scope>
    <source>
        <strain evidence="1 2">KX18D6</strain>
    </source>
</reference>
<gene>
    <name evidence="1" type="ORF">FBQ74_05175</name>
</gene>
<name>A0A5B7YCD8_9ALTE</name>
<dbReference type="Pfam" id="PF20330">
    <property type="entry name" value="DUF6625"/>
    <property type="match status" value="1"/>
</dbReference>
<dbReference type="Proteomes" id="UP000304912">
    <property type="component" value="Chromosome"/>
</dbReference>
<dbReference type="PROSITE" id="PS51257">
    <property type="entry name" value="PROKAR_LIPOPROTEIN"/>
    <property type="match status" value="1"/>
</dbReference>
<dbReference type="AlphaFoldDB" id="A0A5B7YCD8"/>
<evidence type="ECO:0008006" key="3">
    <source>
        <dbReference type="Google" id="ProtNLM"/>
    </source>
</evidence>
<keyword evidence="2" id="KW-1185">Reference proteome</keyword>
<proteinExistence type="predicted"/>
<dbReference type="InterPro" id="IPR046733">
    <property type="entry name" value="DUF6625"/>
</dbReference>
<evidence type="ECO:0000313" key="1">
    <source>
        <dbReference type="EMBL" id="QCZ92916.1"/>
    </source>
</evidence>
<protein>
    <recommendedName>
        <fullName evidence="3">Glycosyl transferase</fullName>
    </recommendedName>
</protein>
<sequence length="295" mass="34322">MSAKNKMLLINPYYGKWPVWLPAFLLSCKANPDVTWLIPTDCDIPADAPDNVIFVKSSLAQLSQQASEVTGLDIAMQRPYKLNDIRPLFGKIFSKELEGYDFWGHCDIDVIFGDIRSFITDDILENHDVISARQNNIAGHFTLYRNCEQINTLYASHPIYKDAFLKLESYYFDEVGMTEVIKKKQNDGENIRVYWPDYLLNFKQPRAKKPSQVPKVLNHWLWKKGKLFELGDQGGEIMYLHFMTWKKTLQHCFVDYKQNPQEFYISYTHISEKKSPLPADFAKIPFSKIAPSLFK</sequence>
<dbReference type="KEGG" id="salk:FBQ74_05175"/>
<organism evidence="1 2">
    <name type="scientific">Salinimonas iocasae</name>
    <dbReference type="NCBI Taxonomy" id="2572577"/>
    <lineage>
        <taxon>Bacteria</taxon>
        <taxon>Pseudomonadati</taxon>
        <taxon>Pseudomonadota</taxon>
        <taxon>Gammaproteobacteria</taxon>
        <taxon>Alteromonadales</taxon>
        <taxon>Alteromonadaceae</taxon>
        <taxon>Alteromonas/Salinimonas group</taxon>
        <taxon>Salinimonas</taxon>
    </lineage>
</organism>
<accession>A0A5B7YCD8</accession>
<dbReference type="EMBL" id="CP039852">
    <property type="protein sequence ID" value="QCZ92916.1"/>
    <property type="molecule type" value="Genomic_DNA"/>
</dbReference>
<evidence type="ECO:0000313" key="2">
    <source>
        <dbReference type="Proteomes" id="UP000304912"/>
    </source>
</evidence>
<dbReference type="RefSeq" id="WP_139755665.1">
    <property type="nucleotide sequence ID" value="NZ_CP039852.1"/>
</dbReference>